<accession>A0AAU7KHF3</accession>
<dbReference type="Pfam" id="PF14341">
    <property type="entry name" value="PilX_N"/>
    <property type="match status" value="1"/>
</dbReference>
<dbReference type="AlphaFoldDB" id="A0AAU7KHF3"/>
<feature type="domain" description="Type 4 fimbrial biogenesis protein PilX N-terminal" evidence="1">
    <location>
        <begin position="8"/>
        <end position="54"/>
    </location>
</feature>
<protein>
    <recommendedName>
        <fullName evidence="1">Type 4 fimbrial biogenesis protein PilX N-terminal domain-containing protein</fullName>
    </recommendedName>
</protein>
<dbReference type="RefSeq" id="WP_348827150.1">
    <property type="nucleotide sequence ID" value="NZ_CP098827.1"/>
</dbReference>
<gene>
    <name evidence="2" type="ORF">NFG58_18445</name>
</gene>
<evidence type="ECO:0000313" key="2">
    <source>
        <dbReference type="EMBL" id="XBO70563.1"/>
    </source>
</evidence>
<dbReference type="EMBL" id="CP098827">
    <property type="protein sequence ID" value="XBO70563.1"/>
    <property type="molecule type" value="Genomic_DNA"/>
</dbReference>
<evidence type="ECO:0000259" key="1">
    <source>
        <dbReference type="Pfam" id="PF14341"/>
    </source>
</evidence>
<organism evidence="2">
    <name type="scientific">Halomonas sp. RT37</name>
    <dbReference type="NCBI Taxonomy" id="2950872"/>
    <lineage>
        <taxon>Bacteria</taxon>
        <taxon>Pseudomonadati</taxon>
        <taxon>Pseudomonadota</taxon>
        <taxon>Gammaproteobacteria</taxon>
        <taxon>Oceanospirillales</taxon>
        <taxon>Halomonadaceae</taxon>
        <taxon>Halomonas</taxon>
    </lineage>
</organism>
<name>A0AAU7KHF3_9GAMM</name>
<proteinExistence type="predicted"/>
<dbReference type="InterPro" id="IPR025746">
    <property type="entry name" value="PilX_N_dom"/>
</dbReference>
<sequence>MKPQARQRGAALLVVLSLVAIASVVAMAGVKSALVDERLAGNMRAMAQAQMAADWGGAERLSETPESSGLLECAEIQDRAEQGGVSADWSDVHTLTNSDTVGYRHIDCIEQDVVVQLIMGQVSDGEQVLARHFLMVGREKESSGLELPDLIPDDCMVYAGGPVVAHPELDQPANCQLNGLAHPGNDYGPDSYIDEVAKDFEDADFGPDGCASHQGIVYCDARTHGFDGSLNLADYPDADQIVIVVDPADPSQSVTIEAPAGSYDTSIVVSGAPTLAPHGQVELNGDIWSTGSMAISGGGGLTINGRLVAEGPVTINGKVEISPDEGGEGDGGVIWIDRDD</sequence>
<reference evidence="2" key="1">
    <citation type="submission" date="2022-06" db="EMBL/GenBank/DDBJ databases">
        <title>A novel DMS-producing enzyme.</title>
        <authorList>
            <person name="Zhang Y."/>
        </authorList>
    </citation>
    <scope>NUCLEOTIDE SEQUENCE</scope>
    <source>
        <strain evidence="2">RT37</strain>
    </source>
</reference>